<comment type="caution">
    <text evidence="1">The sequence shown here is derived from an EMBL/GenBank/DDBJ whole genome shotgun (WGS) entry which is preliminary data.</text>
</comment>
<dbReference type="Proteomes" id="UP000823775">
    <property type="component" value="Unassembled WGS sequence"/>
</dbReference>
<dbReference type="EMBL" id="JACEIK010008742">
    <property type="protein sequence ID" value="MCE3051577.1"/>
    <property type="molecule type" value="Genomic_DNA"/>
</dbReference>
<name>A0ABS8WNZ8_DATST</name>
<sequence length="153" mass="17619">MAVIFVPFTNCQTRYCFSVIESTPEICPVRSAPRRNDAPFYVSWSFPLLGFIKINTDGEFHAEFRTDLSDALMMLSVRDNVDRYPDHVVIEECRSLMAELKISIMHTLRQGNICAYHLAKMGRMQQEDLIILHPPPHSMYQLLLADMAHVAYP</sequence>
<evidence type="ECO:0008006" key="3">
    <source>
        <dbReference type="Google" id="ProtNLM"/>
    </source>
</evidence>
<feature type="non-terminal residue" evidence="1">
    <location>
        <position position="153"/>
    </location>
</feature>
<dbReference type="PANTHER" id="PTHR34023:SF4">
    <property type="entry name" value="RNASE H TYPE-1 DOMAIN-CONTAINING PROTEIN"/>
    <property type="match status" value="1"/>
</dbReference>
<gene>
    <name evidence="1" type="ORF">HAX54_050253</name>
</gene>
<evidence type="ECO:0000313" key="1">
    <source>
        <dbReference type="EMBL" id="MCE3051577.1"/>
    </source>
</evidence>
<keyword evidence="2" id="KW-1185">Reference proteome</keyword>
<proteinExistence type="predicted"/>
<protein>
    <recommendedName>
        <fullName evidence="3">RNase H type-1 domain-containing protein</fullName>
    </recommendedName>
</protein>
<reference evidence="1 2" key="1">
    <citation type="journal article" date="2021" name="BMC Genomics">
        <title>Datura genome reveals duplications of psychoactive alkaloid biosynthetic genes and high mutation rate following tissue culture.</title>
        <authorList>
            <person name="Rajewski A."/>
            <person name="Carter-House D."/>
            <person name="Stajich J."/>
            <person name="Litt A."/>
        </authorList>
    </citation>
    <scope>NUCLEOTIDE SEQUENCE [LARGE SCALE GENOMIC DNA]</scope>
    <source>
        <strain evidence="1">AR-01</strain>
    </source>
</reference>
<dbReference type="PANTHER" id="PTHR34023">
    <property type="entry name" value="RNASE H DOMAIN-CONTAINING PROTEIN"/>
    <property type="match status" value="1"/>
</dbReference>
<organism evidence="1 2">
    <name type="scientific">Datura stramonium</name>
    <name type="common">Jimsonweed</name>
    <name type="synonym">Common thornapple</name>
    <dbReference type="NCBI Taxonomy" id="4076"/>
    <lineage>
        <taxon>Eukaryota</taxon>
        <taxon>Viridiplantae</taxon>
        <taxon>Streptophyta</taxon>
        <taxon>Embryophyta</taxon>
        <taxon>Tracheophyta</taxon>
        <taxon>Spermatophyta</taxon>
        <taxon>Magnoliopsida</taxon>
        <taxon>eudicotyledons</taxon>
        <taxon>Gunneridae</taxon>
        <taxon>Pentapetalae</taxon>
        <taxon>asterids</taxon>
        <taxon>lamiids</taxon>
        <taxon>Solanales</taxon>
        <taxon>Solanaceae</taxon>
        <taxon>Solanoideae</taxon>
        <taxon>Datureae</taxon>
        <taxon>Datura</taxon>
    </lineage>
</organism>
<evidence type="ECO:0000313" key="2">
    <source>
        <dbReference type="Proteomes" id="UP000823775"/>
    </source>
</evidence>
<accession>A0ABS8WNZ8</accession>